<dbReference type="RefSeq" id="WP_047403121.1">
    <property type="nucleotide sequence ID" value="NZ_CP069280.1"/>
</dbReference>
<evidence type="ECO:0000313" key="3">
    <source>
        <dbReference type="Proteomes" id="UP000663464"/>
    </source>
</evidence>
<name>A0ABD7CMH2_CLOBO</name>
<dbReference type="Pfam" id="PF08878">
    <property type="entry name" value="HamA"/>
    <property type="match status" value="1"/>
</dbReference>
<reference evidence="2 3" key="1">
    <citation type="journal article" date="2014" name="J. Infect. Dis.">
        <title>Molecular characterization of a novel botulinum neurotoxin type H gene.</title>
        <authorList>
            <person name="Dover N."/>
            <person name="Barash J.R."/>
            <person name="Hill K.K."/>
            <person name="Xie G."/>
            <person name="Arnon S.S."/>
        </authorList>
    </citation>
    <scope>NUCLEOTIDE SEQUENCE [LARGE SCALE GENOMIC DNA]</scope>
    <source>
        <strain evidence="2 3">IBCA10-7060</strain>
    </source>
</reference>
<dbReference type="Proteomes" id="UP000663464">
    <property type="component" value="Chromosome"/>
</dbReference>
<dbReference type="EMBL" id="CP069280">
    <property type="protein sequence ID" value="QRI54301.1"/>
    <property type="molecule type" value="Genomic_DNA"/>
</dbReference>
<gene>
    <name evidence="2" type="ORF">JQS73_04060</name>
</gene>
<proteinExistence type="predicted"/>
<sequence>MIDNLKSNFKLNPGAFNARLKEVKYEWKVNNIVTEGRFFYLSFKNGQPNLDDFIDYIYYKVPKFCIPAKEHEIARKKALETEDDRYMMELYDKAKELFIKSKQQQKKAGEPGELILYILLEEAIGAPQVACKMYLKTNKNMPVHGSDGIHLYYDNERDMLRVIWGESKLYNSLSTALDEICESVKSFRESNDETAPIARDIEILKDYISIRDEQLRTGILKYFDPYEEESNNKVDCHACFVGFNYSKLVDEKDIEKIIEDEFRDEYLNRIKSACSLFEEKIKKNKLDKLEFIFFLIPFKDINELRDKFYKKLEGK</sequence>
<dbReference type="InterPro" id="IPR014976">
    <property type="entry name" value="AbpA_HamA_C"/>
</dbReference>
<accession>A0ABD7CMH2</accession>
<dbReference type="AlphaFoldDB" id="A0ABD7CMH2"/>
<evidence type="ECO:0000259" key="1">
    <source>
        <dbReference type="Pfam" id="PF08878"/>
    </source>
</evidence>
<evidence type="ECO:0000313" key="2">
    <source>
        <dbReference type="EMBL" id="QRI54301.1"/>
    </source>
</evidence>
<feature type="domain" description="Anti-bacteriophage protein A/HamA C-terminal" evidence="1">
    <location>
        <begin position="26"/>
        <end position="312"/>
    </location>
</feature>
<organism evidence="2 3">
    <name type="scientific">Clostridium botulinum</name>
    <dbReference type="NCBI Taxonomy" id="1491"/>
    <lineage>
        <taxon>Bacteria</taxon>
        <taxon>Bacillati</taxon>
        <taxon>Bacillota</taxon>
        <taxon>Clostridia</taxon>
        <taxon>Eubacteriales</taxon>
        <taxon>Clostridiaceae</taxon>
        <taxon>Clostridium</taxon>
    </lineage>
</organism>
<protein>
    <submittedName>
        <fullName evidence="2">DUF1837 domain-containing protein</fullName>
    </submittedName>
</protein>